<gene>
    <name evidence="1" type="ORF">PbB2_00775</name>
</gene>
<dbReference type="EMBL" id="BFBR01000002">
    <property type="protein sequence ID" value="GBF57115.1"/>
    <property type="molecule type" value="Genomic_DNA"/>
</dbReference>
<accession>A0A2P2E7S1</accession>
<dbReference type="Proteomes" id="UP000245086">
    <property type="component" value="Unassembled WGS sequence"/>
</dbReference>
<dbReference type="AlphaFoldDB" id="A0A2P2E7S1"/>
<dbReference type="InterPro" id="IPR027417">
    <property type="entry name" value="P-loop_NTPase"/>
</dbReference>
<keyword evidence="2" id="KW-1185">Reference proteome</keyword>
<comment type="caution">
    <text evidence="1">The sequence shown here is derived from an EMBL/GenBank/DDBJ whole genome shotgun (WGS) entry which is preliminary data.</text>
</comment>
<evidence type="ECO:0000313" key="1">
    <source>
        <dbReference type="EMBL" id="GBF57115.1"/>
    </source>
</evidence>
<name>A0A2P2E7S1_9PROT</name>
<reference evidence="1 2" key="1">
    <citation type="journal article" date="2018" name="Genome Announc.">
        <title>Draft Genome Sequence of "Candidatus Phycosocius bacilliformis," an Alphaproteobacterial Ectosymbiont of the Hydrocarbon-Producing Green Alga Botryococcus braunii.</title>
        <authorList>
            <person name="Tanabe Y."/>
            <person name="Yamaguchi H."/>
            <person name="Watanabe M.M."/>
        </authorList>
    </citation>
    <scope>NUCLEOTIDE SEQUENCE [LARGE SCALE GENOMIC DNA]</scope>
    <source>
        <strain evidence="1 2">BOTRYCO-2</strain>
    </source>
</reference>
<protein>
    <recommendedName>
        <fullName evidence="3">DnaA regulatory inactivator Hda</fullName>
    </recommendedName>
</protein>
<proteinExistence type="predicted"/>
<dbReference type="OrthoDB" id="7390113at2"/>
<dbReference type="Gene3D" id="3.40.50.300">
    <property type="entry name" value="P-loop containing nucleotide triphosphate hydrolases"/>
    <property type="match status" value="1"/>
</dbReference>
<sequence length="238" mass="25930">MTPTQAQLDFGIPVYTAESFLNSDETAHARAALQHWRTWPGGVLCLHGEAGSGKSHLGAIWAGEAGAVSLRGPDLSLAFVESPKPDDRLTALIDDADQADETALFALLTRLERDGGAVLLLARQAPSLWPYHLADLRSRLRAVPHECLRPPEVPLLAQLIVRHAAAQGYRLDAASSTYLAERIPRTFEAAKAVTDRLQTVATYSLKSPMALAQRALRAYYPDAWHEADEPDTGDLFEA</sequence>
<organism evidence="1 2">
    <name type="scientific">Candidatus Phycosocius bacilliformis</name>
    <dbReference type="NCBI Taxonomy" id="1445552"/>
    <lineage>
        <taxon>Bacteria</taxon>
        <taxon>Pseudomonadati</taxon>
        <taxon>Pseudomonadota</taxon>
        <taxon>Alphaproteobacteria</taxon>
        <taxon>Caulobacterales</taxon>
        <taxon>Caulobacterales incertae sedis</taxon>
        <taxon>Candidatus Phycosocius</taxon>
    </lineage>
</organism>
<dbReference type="SUPFAM" id="SSF52540">
    <property type="entry name" value="P-loop containing nucleoside triphosphate hydrolases"/>
    <property type="match status" value="1"/>
</dbReference>
<evidence type="ECO:0008006" key="3">
    <source>
        <dbReference type="Google" id="ProtNLM"/>
    </source>
</evidence>
<evidence type="ECO:0000313" key="2">
    <source>
        <dbReference type="Proteomes" id="UP000245086"/>
    </source>
</evidence>